<feature type="transmembrane region" description="Helical" evidence="1">
    <location>
        <begin position="7"/>
        <end position="26"/>
    </location>
</feature>
<feature type="transmembrane region" description="Helical" evidence="1">
    <location>
        <begin position="187"/>
        <end position="213"/>
    </location>
</feature>
<evidence type="ECO:0000313" key="3">
    <source>
        <dbReference type="Proteomes" id="UP000193529"/>
    </source>
</evidence>
<keyword evidence="1" id="KW-1133">Transmembrane helix</keyword>
<feature type="transmembrane region" description="Helical" evidence="1">
    <location>
        <begin position="124"/>
        <end position="148"/>
    </location>
</feature>
<sequence length="228" mass="25064">MLAGPLTLIGFAVGAIPIGHFVPPFIAPDETAVQVASMYAAHATRIRWGAMISMISLSMLAPWGIAVAVQTRRLGARSQTLCYVQIACAAISTTIIVFMCMFWAIPAFRPGDVPPDIVRVLNDIAYFLIVWPYFPFTIWVLSVGLAVLLDSGDEPVFPRWVGYFSIWNAISYLPAGFMCFFHNGPIAWTGALALYVPLASFFTWMVIITVYGFRNLRRTAGAMPPGYA</sequence>
<proteinExistence type="predicted"/>
<evidence type="ECO:0000256" key="1">
    <source>
        <dbReference type="SAM" id="Phobius"/>
    </source>
</evidence>
<dbReference type="EMBL" id="LQPJ01000109">
    <property type="protein sequence ID" value="ORW23297.1"/>
    <property type="molecule type" value="Genomic_DNA"/>
</dbReference>
<gene>
    <name evidence="2" type="ORF">AWC19_12125</name>
</gene>
<keyword evidence="1" id="KW-0472">Membrane</keyword>
<keyword evidence="3" id="KW-1185">Reference proteome</keyword>
<protein>
    <submittedName>
        <fullName evidence="2">Uncharacterized protein</fullName>
    </submittedName>
</protein>
<feature type="transmembrane region" description="Helical" evidence="1">
    <location>
        <begin position="81"/>
        <end position="104"/>
    </location>
</feature>
<evidence type="ECO:0000313" key="2">
    <source>
        <dbReference type="EMBL" id="ORW23297.1"/>
    </source>
</evidence>
<accession>A0A1X1ZIU3</accession>
<dbReference type="Proteomes" id="UP000193529">
    <property type="component" value="Unassembled WGS sequence"/>
</dbReference>
<feature type="transmembrane region" description="Helical" evidence="1">
    <location>
        <begin position="46"/>
        <end position="69"/>
    </location>
</feature>
<comment type="caution">
    <text evidence="2">The sequence shown here is derived from an EMBL/GenBank/DDBJ whole genome shotgun (WGS) entry which is preliminary data.</text>
</comment>
<dbReference type="AlphaFoldDB" id="A0A1X1ZIU3"/>
<reference evidence="2 3" key="1">
    <citation type="submission" date="2016-01" db="EMBL/GenBank/DDBJ databases">
        <title>The new phylogeny of the genus Mycobacterium.</title>
        <authorList>
            <person name="Tarcisio F."/>
            <person name="Conor M."/>
            <person name="Antonella G."/>
            <person name="Elisabetta G."/>
            <person name="Giulia F.S."/>
            <person name="Sara T."/>
            <person name="Anna F."/>
            <person name="Clotilde B."/>
            <person name="Roberto B."/>
            <person name="Veronica D.S."/>
            <person name="Fabio R."/>
            <person name="Monica P."/>
            <person name="Olivier J."/>
            <person name="Enrico T."/>
            <person name="Nicola S."/>
        </authorList>
    </citation>
    <scope>NUCLEOTIDE SEQUENCE [LARGE SCALE GENOMIC DNA]</scope>
    <source>
        <strain evidence="2 3">DSM 44572</strain>
    </source>
</reference>
<dbReference type="STRING" id="153971.AWC19_12125"/>
<feature type="transmembrane region" description="Helical" evidence="1">
    <location>
        <begin position="160"/>
        <end position="181"/>
    </location>
</feature>
<keyword evidence="1" id="KW-0812">Transmembrane</keyword>
<organism evidence="2 3">
    <name type="scientific">Mycobacterium palustre</name>
    <dbReference type="NCBI Taxonomy" id="153971"/>
    <lineage>
        <taxon>Bacteria</taxon>
        <taxon>Bacillati</taxon>
        <taxon>Actinomycetota</taxon>
        <taxon>Actinomycetes</taxon>
        <taxon>Mycobacteriales</taxon>
        <taxon>Mycobacteriaceae</taxon>
        <taxon>Mycobacterium</taxon>
        <taxon>Mycobacterium simiae complex</taxon>
    </lineage>
</organism>
<name>A0A1X1ZIU3_9MYCO</name>